<feature type="non-terminal residue" evidence="1">
    <location>
        <position position="1"/>
    </location>
</feature>
<protein>
    <submittedName>
        <fullName evidence="1">10622_t:CDS:1</fullName>
    </submittedName>
</protein>
<gene>
    <name evidence="1" type="ORF">RPERSI_LOCUS17734</name>
</gene>
<proteinExistence type="predicted"/>
<dbReference type="EMBL" id="CAJVQC010045836">
    <property type="protein sequence ID" value="CAG8782032.1"/>
    <property type="molecule type" value="Genomic_DNA"/>
</dbReference>
<sequence length="208" mass="25138">IPTLPEDVRDHPGTEREKLWNAIQWVDRQNEITQDFVKREVRRKEIEYQKDINKQLNRTIEDFRKTQDYEKQAILHNLIQTSVTNTDPEIKTQAEIKYNEFMSKSLKNPKRTQKTSTKTTRIDTTKDFFKQLRKEDKQLKKITKERKQKEEEIKKTIDSDSDNESDLKDKNIQREHNKFIKNLNKSEGKQSNLRPDWQDLRSKSRTKY</sequence>
<name>A0ACA9R988_9GLOM</name>
<organism evidence="1 2">
    <name type="scientific">Racocetra persica</name>
    <dbReference type="NCBI Taxonomy" id="160502"/>
    <lineage>
        <taxon>Eukaryota</taxon>
        <taxon>Fungi</taxon>
        <taxon>Fungi incertae sedis</taxon>
        <taxon>Mucoromycota</taxon>
        <taxon>Glomeromycotina</taxon>
        <taxon>Glomeromycetes</taxon>
        <taxon>Diversisporales</taxon>
        <taxon>Gigasporaceae</taxon>
        <taxon>Racocetra</taxon>
    </lineage>
</organism>
<accession>A0ACA9R988</accession>
<reference evidence="1" key="1">
    <citation type="submission" date="2021-06" db="EMBL/GenBank/DDBJ databases">
        <authorList>
            <person name="Kallberg Y."/>
            <person name="Tangrot J."/>
            <person name="Rosling A."/>
        </authorList>
    </citation>
    <scope>NUCLEOTIDE SEQUENCE</scope>
    <source>
        <strain evidence="1">MA461A</strain>
    </source>
</reference>
<evidence type="ECO:0000313" key="1">
    <source>
        <dbReference type="EMBL" id="CAG8782032.1"/>
    </source>
</evidence>
<evidence type="ECO:0000313" key="2">
    <source>
        <dbReference type="Proteomes" id="UP000789920"/>
    </source>
</evidence>
<comment type="caution">
    <text evidence="1">The sequence shown here is derived from an EMBL/GenBank/DDBJ whole genome shotgun (WGS) entry which is preliminary data.</text>
</comment>
<dbReference type="Proteomes" id="UP000789920">
    <property type="component" value="Unassembled WGS sequence"/>
</dbReference>
<keyword evidence="2" id="KW-1185">Reference proteome</keyword>